<feature type="signal peptide" evidence="8">
    <location>
        <begin position="1"/>
        <end position="31"/>
    </location>
</feature>
<keyword evidence="4 7" id="KW-1133">Transmembrane helix</keyword>
<gene>
    <name evidence="10" type="ORF">NFC81_08515</name>
</gene>
<name>A0AB38YCI7_9GAMM</name>
<keyword evidence="5 7" id="KW-0472">Membrane</keyword>
<evidence type="ECO:0000256" key="5">
    <source>
        <dbReference type="ARBA" id="ARBA00023136"/>
    </source>
</evidence>
<evidence type="ECO:0000256" key="8">
    <source>
        <dbReference type="SAM" id="SignalP"/>
    </source>
</evidence>
<feature type="domain" description="SH3b" evidence="9">
    <location>
        <begin position="31"/>
        <end position="97"/>
    </location>
</feature>
<sequence>MKTSPLNKRLFKSVLLCCLVALSALSVTATAQTRYIGDELRVPLRTGPSIEFRIINAGIPSGSQLTLLDTNDEGTWSFVRFNNQEGWLQSQFVVNQPIARDRLAAAQAELATLRTQYTELQQQFNDLRDDRMAVDSLYQSLEQERDAALAEVERIRDVSGNAIQLDDRNRELVNRNRVLENENDQLRRMNETLEDTSSQWKMIAGGGLVLAGLITGLLLPILMRRRRSDGWA</sequence>
<evidence type="ECO:0000256" key="1">
    <source>
        <dbReference type="ARBA" id="ARBA00004167"/>
    </source>
</evidence>
<evidence type="ECO:0000259" key="9">
    <source>
        <dbReference type="PROSITE" id="PS51781"/>
    </source>
</evidence>
<keyword evidence="3 8" id="KW-0732">Signal</keyword>
<dbReference type="NCBIfam" id="TIGR04211">
    <property type="entry name" value="SH3_and_anchor"/>
    <property type="match status" value="1"/>
</dbReference>
<dbReference type="RefSeq" id="WP_304994057.1">
    <property type="nucleotide sequence ID" value="NZ_CP101717.1"/>
</dbReference>
<dbReference type="PROSITE" id="PS51781">
    <property type="entry name" value="SH3B"/>
    <property type="match status" value="1"/>
</dbReference>
<dbReference type="AlphaFoldDB" id="A0AB38YCI7"/>
<dbReference type="EMBL" id="CP101717">
    <property type="protein sequence ID" value="WLD56773.1"/>
    <property type="molecule type" value="Genomic_DNA"/>
</dbReference>
<keyword evidence="6" id="KW-0175">Coiled coil</keyword>
<evidence type="ECO:0000256" key="6">
    <source>
        <dbReference type="SAM" id="Coils"/>
    </source>
</evidence>
<evidence type="ECO:0000256" key="7">
    <source>
        <dbReference type="SAM" id="Phobius"/>
    </source>
</evidence>
<feature type="coiled-coil region" evidence="6">
    <location>
        <begin position="103"/>
        <end position="199"/>
    </location>
</feature>
<accession>A0AB38YCI7</accession>
<evidence type="ECO:0000256" key="3">
    <source>
        <dbReference type="ARBA" id="ARBA00022729"/>
    </source>
</evidence>
<evidence type="ECO:0000256" key="4">
    <source>
        <dbReference type="ARBA" id="ARBA00022989"/>
    </source>
</evidence>
<reference evidence="10" key="1">
    <citation type="submission" date="2022-07" db="EMBL/GenBank/DDBJ databases">
        <title>Complete genome sequence of Salinispirillum sp. LH10-3-1 capable of multiple carbohydrate inversion isolated from a soda lake.</title>
        <authorList>
            <person name="Liu J."/>
            <person name="Zhai Y."/>
            <person name="Zhang H."/>
            <person name="Yang H."/>
            <person name="Qu J."/>
            <person name="Li J."/>
        </authorList>
    </citation>
    <scope>NUCLEOTIDE SEQUENCE</scope>
    <source>
        <strain evidence="10">LH 10-3-1</strain>
    </source>
</reference>
<dbReference type="InterPro" id="IPR016476">
    <property type="entry name" value="SH3_dom_pro"/>
</dbReference>
<feature type="chain" id="PRO_5044339956" evidence="8">
    <location>
        <begin position="32"/>
        <end position="232"/>
    </location>
</feature>
<protein>
    <submittedName>
        <fullName evidence="10">TIGR04211 family SH3 domain-containing protein</fullName>
    </submittedName>
</protein>
<feature type="transmembrane region" description="Helical" evidence="7">
    <location>
        <begin position="202"/>
        <end position="222"/>
    </location>
</feature>
<dbReference type="GO" id="GO:0016020">
    <property type="term" value="C:membrane"/>
    <property type="evidence" value="ECO:0007669"/>
    <property type="project" value="UniProtKB-SubCell"/>
</dbReference>
<dbReference type="InterPro" id="IPR003646">
    <property type="entry name" value="SH3-like_bac-type"/>
</dbReference>
<proteinExistence type="predicted"/>
<comment type="subcellular location">
    <subcellularLocation>
        <location evidence="1">Membrane</location>
        <topology evidence="1">Single-pass membrane protein</topology>
    </subcellularLocation>
</comment>
<dbReference type="SMART" id="SM00287">
    <property type="entry name" value="SH3b"/>
    <property type="match status" value="1"/>
</dbReference>
<dbReference type="Gene3D" id="2.30.30.40">
    <property type="entry name" value="SH3 Domains"/>
    <property type="match status" value="1"/>
</dbReference>
<evidence type="ECO:0000256" key="2">
    <source>
        <dbReference type="ARBA" id="ARBA00022692"/>
    </source>
</evidence>
<organism evidence="10">
    <name type="scientific">Salinispirillum sp. LH 10-3-1</name>
    <dbReference type="NCBI Taxonomy" id="2952525"/>
    <lineage>
        <taxon>Bacteria</taxon>
        <taxon>Pseudomonadati</taxon>
        <taxon>Pseudomonadota</taxon>
        <taxon>Gammaproteobacteria</taxon>
        <taxon>Oceanospirillales</taxon>
        <taxon>Saccharospirillaceae</taxon>
        <taxon>Salinispirillum</taxon>
    </lineage>
</organism>
<keyword evidence="2 7" id="KW-0812">Transmembrane</keyword>
<evidence type="ECO:0000313" key="10">
    <source>
        <dbReference type="EMBL" id="WLD56773.1"/>
    </source>
</evidence>